<protein>
    <submittedName>
        <fullName evidence="2">Uncharacterized protein</fullName>
    </submittedName>
</protein>
<feature type="region of interest" description="Disordered" evidence="1">
    <location>
        <begin position="42"/>
        <end position="74"/>
    </location>
</feature>
<accession>A0A1T4M252</accession>
<sequence length="74" mass="8238">MSGRTMKEKRKRVYLKPESKVYPLAEEYLLDAASGNAGSLHYGGGGGDAKKHSGQWDDWDEEEEEALSTNIDSF</sequence>
<evidence type="ECO:0000313" key="3">
    <source>
        <dbReference type="Proteomes" id="UP000190065"/>
    </source>
</evidence>
<dbReference type="AlphaFoldDB" id="A0A1T4M252"/>
<name>A0A1T4M252_9BACT</name>
<feature type="compositionally biased region" description="Acidic residues" evidence="1">
    <location>
        <begin position="57"/>
        <end position="66"/>
    </location>
</feature>
<reference evidence="2 3" key="1">
    <citation type="submission" date="2017-02" db="EMBL/GenBank/DDBJ databases">
        <authorList>
            <person name="Peterson S.W."/>
        </authorList>
    </citation>
    <scope>NUCLEOTIDE SEQUENCE [LARGE SCALE GENOMIC DNA]</scope>
    <source>
        <strain evidence="2 3">ATCC 43324</strain>
    </source>
</reference>
<evidence type="ECO:0000313" key="2">
    <source>
        <dbReference type="EMBL" id="SJZ60848.1"/>
    </source>
</evidence>
<gene>
    <name evidence="2" type="ORF">SAMN02745202_00592</name>
</gene>
<dbReference type="EMBL" id="FUXK01000005">
    <property type="protein sequence ID" value="SJZ60848.1"/>
    <property type="molecule type" value="Genomic_DNA"/>
</dbReference>
<evidence type="ECO:0000256" key="1">
    <source>
        <dbReference type="SAM" id="MobiDB-lite"/>
    </source>
</evidence>
<dbReference type="STRING" id="28136.SAMN02745202_00592"/>
<proteinExistence type="predicted"/>
<organism evidence="2 3">
    <name type="scientific">Segatella oulorum</name>
    <dbReference type="NCBI Taxonomy" id="28136"/>
    <lineage>
        <taxon>Bacteria</taxon>
        <taxon>Pseudomonadati</taxon>
        <taxon>Bacteroidota</taxon>
        <taxon>Bacteroidia</taxon>
        <taxon>Bacteroidales</taxon>
        <taxon>Prevotellaceae</taxon>
        <taxon>Segatella</taxon>
    </lineage>
</organism>
<dbReference type="Proteomes" id="UP000190065">
    <property type="component" value="Unassembled WGS sequence"/>
</dbReference>